<feature type="transmembrane region" description="Helical" evidence="1">
    <location>
        <begin position="71"/>
        <end position="92"/>
    </location>
</feature>
<evidence type="ECO:0000256" key="1">
    <source>
        <dbReference type="SAM" id="Phobius"/>
    </source>
</evidence>
<dbReference type="EMBL" id="DVFI01000095">
    <property type="protein sequence ID" value="HIQ63258.1"/>
    <property type="molecule type" value="Genomic_DNA"/>
</dbReference>
<accession>A0A9D1CJC7</accession>
<feature type="transmembrane region" description="Helical" evidence="1">
    <location>
        <begin position="144"/>
        <end position="166"/>
    </location>
</feature>
<name>A0A9D1CJC7_9FIRM</name>
<evidence type="ECO:0000313" key="2">
    <source>
        <dbReference type="EMBL" id="HIQ63258.1"/>
    </source>
</evidence>
<dbReference type="PROSITE" id="PS51257">
    <property type="entry name" value="PROKAR_LIPOPROTEIN"/>
    <property type="match status" value="1"/>
</dbReference>
<keyword evidence="1" id="KW-0472">Membrane</keyword>
<keyword evidence="1" id="KW-1133">Transmembrane helix</keyword>
<comment type="caution">
    <text evidence="2">The sequence shown here is derived from an EMBL/GenBank/DDBJ whole genome shotgun (WGS) entry which is preliminary data.</text>
</comment>
<organism evidence="2 3">
    <name type="scientific">Candidatus Avichristensenella intestinipullorum</name>
    <dbReference type="NCBI Taxonomy" id="2840693"/>
    <lineage>
        <taxon>Bacteria</taxon>
        <taxon>Bacillati</taxon>
        <taxon>Bacillota</taxon>
        <taxon>Clostridia</taxon>
        <taxon>Candidatus Avichristensenella</taxon>
    </lineage>
</organism>
<gene>
    <name evidence="2" type="ORF">IAA66_06685</name>
</gene>
<feature type="transmembrane region" description="Helical" evidence="1">
    <location>
        <begin position="10"/>
        <end position="28"/>
    </location>
</feature>
<feature type="transmembrane region" description="Helical" evidence="1">
    <location>
        <begin position="178"/>
        <end position="200"/>
    </location>
</feature>
<feature type="transmembrane region" description="Helical" evidence="1">
    <location>
        <begin position="112"/>
        <end position="132"/>
    </location>
</feature>
<protein>
    <submittedName>
        <fullName evidence="2">ABC-2 transporter permease</fullName>
    </submittedName>
</protein>
<reference evidence="2" key="2">
    <citation type="journal article" date="2021" name="PeerJ">
        <title>Extensive microbial diversity within the chicken gut microbiome revealed by metagenomics and culture.</title>
        <authorList>
            <person name="Gilroy R."/>
            <person name="Ravi A."/>
            <person name="Getino M."/>
            <person name="Pursley I."/>
            <person name="Horton D.L."/>
            <person name="Alikhan N.F."/>
            <person name="Baker D."/>
            <person name="Gharbi K."/>
            <person name="Hall N."/>
            <person name="Watson M."/>
            <person name="Adriaenssens E.M."/>
            <person name="Foster-Nyarko E."/>
            <person name="Jarju S."/>
            <person name="Secka A."/>
            <person name="Antonio M."/>
            <person name="Oren A."/>
            <person name="Chaudhuri R.R."/>
            <person name="La Ragione R."/>
            <person name="Hildebrand F."/>
            <person name="Pallen M.J."/>
        </authorList>
    </citation>
    <scope>NUCLEOTIDE SEQUENCE</scope>
    <source>
        <strain evidence="2">ChiHile30-977</strain>
    </source>
</reference>
<evidence type="ECO:0000313" key="3">
    <source>
        <dbReference type="Proteomes" id="UP000886819"/>
    </source>
</evidence>
<sequence>MTLLYKEMRLVAHPTSIVFAFLGCLVLVPSYPYSVIFMFGCLAPYITFLNARETNDVWYTAVLPVTKRESVLGKCLLVVFFQLFQLLFSIPFALLRNTMNIANNPVGLDATVAWYGFGFIIYAVFDLVFLTAFYKSGYKVGKSFILAAIPMVFLMVAIEATSYIPALVWIDSYQPEHLLIQLPILIVGIVCYGVLVPLAYRISAKRFEKVDL</sequence>
<proteinExistence type="predicted"/>
<dbReference type="AlphaFoldDB" id="A0A9D1CJC7"/>
<dbReference type="Pfam" id="PF13346">
    <property type="entry name" value="ABC2_membrane_5"/>
    <property type="match status" value="1"/>
</dbReference>
<dbReference type="InterPro" id="IPR025699">
    <property type="entry name" value="ABC2_memb-like"/>
</dbReference>
<reference evidence="2" key="1">
    <citation type="submission" date="2020-10" db="EMBL/GenBank/DDBJ databases">
        <authorList>
            <person name="Gilroy R."/>
        </authorList>
    </citation>
    <scope>NUCLEOTIDE SEQUENCE</scope>
    <source>
        <strain evidence="2">ChiHile30-977</strain>
    </source>
</reference>
<dbReference type="Proteomes" id="UP000886819">
    <property type="component" value="Unassembled WGS sequence"/>
</dbReference>
<keyword evidence="1" id="KW-0812">Transmembrane</keyword>